<reference evidence="1" key="1">
    <citation type="submission" date="2022-08" db="EMBL/GenBank/DDBJ databases">
        <title>Alicyclobacillus fastidiosus DSM 17978, complete genome.</title>
        <authorList>
            <person name="Wang Q."/>
            <person name="Cai R."/>
            <person name="Wang Z."/>
        </authorList>
    </citation>
    <scope>NUCLEOTIDE SEQUENCE</scope>
    <source>
        <strain evidence="1">DSM 17978</strain>
    </source>
</reference>
<dbReference type="Pfam" id="PF13671">
    <property type="entry name" value="AAA_33"/>
    <property type="match status" value="1"/>
</dbReference>
<dbReference type="EMBL" id="CP104067">
    <property type="protein sequence ID" value="WAH39786.1"/>
    <property type="molecule type" value="Genomic_DNA"/>
</dbReference>
<gene>
    <name evidence="1" type="ORF">NZD89_15390</name>
</gene>
<dbReference type="InterPro" id="IPR027417">
    <property type="entry name" value="P-loop_NTPase"/>
</dbReference>
<name>A0ABY6ZC07_9BACL</name>
<dbReference type="Proteomes" id="UP001164761">
    <property type="component" value="Chromosome"/>
</dbReference>
<proteinExistence type="predicted"/>
<keyword evidence="1" id="KW-0547">Nucleotide-binding</keyword>
<evidence type="ECO:0000313" key="2">
    <source>
        <dbReference type="Proteomes" id="UP001164761"/>
    </source>
</evidence>
<dbReference type="RefSeq" id="WP_268003684.1">
    <property type="nucleotide sequence ID" value="NZ_BSUT01000001.1"/>
</dbReference>
<dbReference type="GO" id="GO:0005524">
    <property type="term" value="F:ATP binding"/>
    <property type="evidence" value="ECO:0007669"/>
    <property type="project" value="UniProtKB-KW"/>
</dbReference>
<dbReference type="Gene3D" id="3.40.50.300">
    <property type="entry name" value="P-loop containing nucleotide triphosphate hydrolases"/>
    <property type="match status" value="1"/>
</dbReference>
<keyword evidence="1" id="KW-0067">ATP-binding</keyword>
<sequence length="185" mass="21513">MDILILGWWLIMENCSVENDVIVYIISGPCGVGKSTVSKEVAQRIRRSVLLVGDDLLHVYQGYEARWEERLSLTWTNILSVTRNFIRNGWNVVIDFVVEDELAWFIQELDDMSVTLYYIVLIADENTLLERLRRRGNPEIAERSLFLLHKLKGLNTNNGFLYDTTGREVREIAQDVLSSKFFRIL</sequence>
<keyword evidence="2" id="KW-1185">Reference proteome</keyword>
<organism evidence="1 2">
    <name type="scientific">Alicyclobacillus fastidiosus</name>
    <dbReference type="NCBI Taxonomy" id="392011"/>
    <lineage>
        <taxon>Bacteria</taxon>
        <taxon>Bacillati</taxon>
        <taxon>Bacillota</taxon>
        <taxon>Bacilli</taxon>
        <taxon>Bacillales</taxon>
        <taxon>Alicyclobacillaceae</taxon>
        <taxon>Alicyclobacillus</taxon>
    </lineage>
</organism>
<dbReference type="SUPFAM" id="SSF52540">
    <property type="entry name" value="P-loop containing nucleoside triphosphate hydrolases"/>
    <property type="match status" value="1"/>
</dbReference>
<evidence type="ECO:0000313" key="1">
    <source>
        <dbReference type="EMBL" id="WAH39786.1"/>
    </source>
</evidence>
<protein>
    <submittedName>
        <fullName evidence="1">ATP-binding protein</fullName>
    </submittedName>
</protein>
<accession>A0ABY6ZC07</accession>